<protein>
    <submittedName>
        <fullName evidence="1">Uncharacterized protein</fullName>
    </submittedName>
</protein>
<dbReference type="AlphaFoldDB" id="A0A9Q0G6Z4"/>
<evidence type="ECO:0000313" key="2">
    <source>
        <dbReference type="Proteomes" id="UP001141552"/>
    </source>
</evidence>
<comment type="caution">
    <text evidence="1">The sequence shown here is derived from an EMBL/GenBank/DDBJ whole genome shotgun (WGS) entry which is preliminary data.</text>
</comment>
<dbReference type="PANTHER" id="PTHR31972:SF16">
    <property type="entry name" value="FAMILY PROTEIN, PUTATIVE (DUF868)-RELATED"/>
    <property type="match status" value="1"/>
</dbReference>
<dbReference type="Pfam" id="PF05910">
    <property type="entry name" value="DUF868"/>
    <property type="match status" value="1"/>
</dbReference>
<proteinExistence type="predicted"/>
<name>A0A9Q0G6Z4_9ROSI</name>
<keyword evidence="2" id="KW-1185">Reference proteome</keyword>
<reference evidence="1" key="2">
    <citation type="journal article" date="2023" name="Plants (Basel)">
        <title>Annotation of the Turnera subulata (Passifloraceae) Draft Genome Reveals the S-Locus Evolved after the Divergence of Turneroideae from Passifloroideae in a Stepwise Manner.</title>
        <authorList>
            <person name="Henning P.M."/>
            <person name="Roalson E.H."/>
            <person name="Mir W."/>
            <person name="McCubbin A.G."/>
            <person name="Shore J.S."/>
        </authorList>
    </citation>
    <scope>NUCLEOTIDE SEQUENCE</scope>
    <source>
        <strain evidence="1">F60SS</strain>
    </source>
</reference>
<evidence type="ECO:0000313" key="1">
    <source>
        <dbReference type="EMBL" id="KAJ4844729.1"/>
    </source>
</evidence>
<dbReference type="Proteomes" id="UP001141552">
    <property type="component" value="Unassembled WGS sequence"/>
</dbReference>
<organism evidence="1 2">
    <name type="scientific">Turnera subulata</name>
    <dbReference type="NCBI Taxonomy" id="218843"/>
    <lineage>
        <taxon>Eukaryota</taxon>
        <taxon>Viridiplantae</taxon>
        <taxon>Streptophyta</taxon>
        <taxon>Embryophyta</taxon>
        <taxon>Tracheophyta</taxon>
        <taxon>Spermatophyta</taxon>
        <taxon>Magnoliopsida</taxon>
        <taxon>eudicotyledons</taxon>
        <taxon>Gunneridae</taxon>
        <taxon>Pentapetalae</taxon>
        <taxon>rosids</taxon>
        <taxon>fabids</taxon>
        <taxon>Malpighiales</taxon>
        <taxon>Passifloraceae</taxon>
        <taxon>Turnera</taxon>
    </lineage>
</organism>
<dbReference type="EMBL" id="JAKUCV010001878">
    <property type="protein sequence ID" value="KAJ4844729.1"/>
    <property type="molecule type" value="Genomic_DNA"/>
</dbReference>
<feature type="non-terminal residue" evidence="1">
    <location>
        <position position="1"/>
    </location>
</feature>
<dbReference type="PANTHER" id="PTHR31972">
    <property type="entry name" value="EXPRESSED PROTEIN"/>
    <property type="match status" value="1"/>
</dbReference>
<reference evidence="1" key="1">
    <citation type="submission" date="2022-02" db="EMBL/GenBank/DDBJ databases">
        <authorList>
            <person name="Henning P.M."/>
            <person name="McCubbin A.G."/>
            <person name="Shore J.S."/>
        </authorList>
    </citation>
    <scope>NUCLEOTIDE SEQUENCE</scope>
    <source>
        <strain evidence="1">F60SS</strain>
        <tissue evidence="1">Leaves</tissue>
    </source>
</reference>
<dbReference type="OrthoDB" id="678233at2759"/>
<gene>
    <name evidence="1" type="ORF">Tsubulata_025792</name>
</gene>
<accession>A0A9Q0G6Z4</accession>
<sequence>SIATCYSEHAIKVSDSYCSGPSSRAYQSPNLTPSIPNSVSCVYRVNLSNQTSLLITLTWCKRLISQGLTINIGDHNSSPSKIEANSYQPQKAKGTKTFQRCDSNIEVLWDLSTAYYGTGPEPVSGFYVVVLADLEQVLLVGDVDEEDNIQNPKTKSLATKSSLVSRNEHVSAGNAVYLTKAQFCDSGRAHDIMIKCSGEEDGPRNPVLSVCIDNKKIFQVKRLRWNFRGNQIIFLDGLLVDMMWDLHDWFFKEDSGSAIFMFRTRSGLDSRLWLEEGNLEHRGTDRAEFSLNEESIVISDKYWEQE</sequence>
<dbReference type="InterPro" id="IPR008586">
    <property type="entry name" value="DUF868_pln"/>
</dbReference>